<sequence length="886" mass="94377">MTTPSQPVAISPRNPRSRGDIPSGAGTPAQPTQLGQLLDANTNTNTNTPLSSTPVDLRALRAQYTAVVGTPNIPPRSTPIGTSSTPAQGSSPTPQLFDPSSSPAPRIGTGVGLGIVGGISQRRPGTPLGGSGPVSVVGSYASAGPLSSAAIIAGNLATRDSNTAIAGSSTGAGAGAGGSDTPPPGTVEDLPDEEKARVLRRYLVSKEERVAALAKPRTASNAGSELAVSGSASEAPGGLVGQLRRSLAAGGRLDNDGIGSPSAGESRRSSIAASGRQVHVKDDTEPFPIPYHAPGADVTHDIYKWQSDQRKQAARARAASYAGLAPPRAVHPSFEHIHEPGGFRRNYLYMRAGDGDSEVNGGEAVLPPRPVLNNFIEFLYLFGHFAGEDLEDLDDVRSDDEEEDLDEDELVDEHQPSSSRGLVHEQSRGLSTGLSDVLEVTPKAFDEQTPLLGGSSALTTRTERSRSKSRRRRAASVGPRGNATVTQAVLMLLKSFVGTGVLFLAKAFYNGGLLFSSLTFVFIAFISLFSFLLLVETKFIVSGSFGDIGGALYGPWMRYLILGSIVVSQLGFVSAYTIFVAQNLQAFVLGVTDCAKLYSIQYFILLQLIVFLPLVLIRDIAKLSTTALIADAFILVGLVYIFSSEAAILAQNGIAEGVQLWNKRDFPLFIGTAVFSFEGIGLVIPITDAMREPKKFPKVLTGVMVFLCVLFGGAGILGYLTFGKDVQTVVLVNLDSTNRTVQGVQFFYALAILLSMPLQLFPAVRILENGLFTRSGKGDPRVKWMKNSFRFAMVAFCTVLSWVGAADLDKFVAFIGCFACVPLCYVYPPMLHLKAAAKNTRQRVADWLMIVFGMIAFVYTTVQTVKLIMEPDNSPPVFGNCDIPRT</sequence>
<evidence type="ECO:0000313" key="1">
    <source>
        <dbReference type="EMBL" id="TFK69689.1"/>
    </source>
</evidence>
<dbReference type="Proteomes" id="UP000308600">
    <property type="component" value="Unassembled WGS sequence"/>
</dbReference>
<organism evidence="1 2">
    <name type="scientific">Pluteus cervinus</name>
    <dbReference type="NCBI Taxonomy" id="181527"/>
    <lineage>
        <taxon>Eukaryota</taxon>
        <taxon>Fungi</taxon>
        <taxon>Dikarya</taxon>
        <taxon>Basidiomycota</taxon>
        <taxon>Agaricomycotina</taxon>
        <taxon>Agaricomycetes</taxon>
        <taxon>Agaricomycetidae</taxon>
        <taxon>Agaricales</taxon>
        <taxon>Pluteineae</taxon>
        <taxon>Pluteaceae</taxon>
        <taxon>Pluteus</taxon>
    </lineage>
</organism>
<keyword evidence="2" id="KW-1185">Reference proteome</keyword>
<protein>
    <submittedName>
        <fullName evidence="1">Uncharacterized protein</fullName>
    </submittedName>
</protein>
<evidence type="ECO:0000313" key="2">
    <source>
        <dbReference type="Proteomes" id="UP000308600"/>
    </source>
</evidence>
<gene>
    <name evidence="1" type="ORF">BDN72DRAFT_870584</name>
</gene>
<proteinExistence type="predicted"/>
<name>A0ACD3AWG2_9AGAR</name>
<dbReference type="EMBL" id="ML208326">
    <property type="protein sequence ID" value="TFK69689.1"/>
    <property type="molecule type" value="Genomic_DNA"/>
</dbReference>
<accession>A0ACD3AWG2</accession>
<reference evidence="1 2" key="1">
    <citation type="journal article" date="2019" name="Nat. Ecol. Evol.">
        <title>Megaphylogeny resolves global patterns of mushroom evolution.</title>
        <authorList>
            <person name="Varga T."/>
            <person name="Krizsan K."/>
            <person name="Foldi C."/>
            <person name="Dima B."/>
            <person name="Sanchez-Garcia M."/>
            <person name="Sanchez-Ramirez S."/>
            <person name="Szollosi G.J."/>
            <person name="Szarkandi J.G."/>
            <person name="Papp V."/>
            <person name="Albert L."/>
            <person name="Andreopoulos W."/>
            <person name="Angelini C."/>
            <person name="Antonin V."/>
            <person name="Barry K.W."/>
            <person name="Bougher N.L."/>
            <person name="Buchanan P."/>
            <person name="Buyck B."/>
            <person name="Bense V."/>
            <person name="Catcheside P."/>
            <person name="Chovatia M."/>
            <person name="Cooper J."/>
            <person name="Damon W."/>
            <person name="Desjardin D."/>
            <person name="Finy P."/>
            <person name="Geml J."/>
            <person name="Haridas S."/>
            <person name="Hughes K."/>
            <person name="Justo A."/>
            <person name="Karasinski D."/>
            <person name="Kautmanova I."/>
            <person name="Kiss B."/>
            <person name="Kocsube S."/>
            <person name="Kotiranta H."/>
            <person name="LaButti K.M."/>
            <person name="Lechner B.E."/>
            <person name="Liimatainen K."/>
            <person name="Lipzen A."/>
            <person name="Lukacs Z."/>
            <person name="Mihaltcheva S."/>
            <person name="Morgado L.N."/>
            <person name="Niskanen T."/>
            <person name="Noordeloos M.E."/>
            <person name="Ohm R.A."/>
            <person name="Ortiz-Santana B."/>
            <person name="Ovrebo C."/>
            <person name="Racz N."/>
            <person name="Riley R."/>
            <person name="Savchenko A."/>
            <person name="Shiryaev A."/>
            <person name="Soop K."/>
            <person name="Spirin V."/>
            <person name="Szebenyi C."/>
            <person name="Tomsovsky M."/>
            <person name="Tulloss R.E."/>
            <person name="Uehling J."/>
            <person name="Grigoriev I.V."/>
            <person name="Vagvolgyi C."/>
            <person name="Papp T."/>
            <person name="Martin F.M."/>
            <person name="Miettinen O."/>
            <person name="Hibbett D.S."/>
            <person name="Nagy L.G."/>
        </authorList>
    </citation>
    <scope>NUCLEOTIDE SEQUENCE [LARGE SCALE GENOMIC DNA]</scope>
    <source>
        <strain evidence="1 2">NL-1719</strain>
    </source>
</reference>